<gene>
    <name evidence="1" type="ORF">BCF53_10110</name>
</gene>
<organism evidence="1 2">
    <name type="scientific">Reinekea marinisedimentorum</name>
    <dbReference type="NCBI Taxonomy" id="230495"/>
    <lineage>
        <taxon>Bacteria</taxon>
        <taxon>Pseudomonadati</taxon>
        <taxon>Pseudomonadota</taxon>
        <taxon>Gammaproteobacteria</taxon>
        <taxon>Oceanospirillales</taxon>
        <taxon>Saccharospirillaceae</taxon>
        <taxon>Reinekea</taxon>
    </lineage>
</organism>
<dbReference type="EMBL" id="SLZR01000001">
    <property type="protein sequence ID" value="TCS43668.1"/>
    <property type="molecule type" value="Genomic_DNA"/>
</dbReference>
<dbReference type="Proteomes" id="UP000295793">
    <property type="component" value="Unassembled WGS sequence"/>
</dbReference>
<dbReference type="PANTHER" id="PTHR35841">
    <property type="entry name" value="PHOSPHONATES-BINDING PERIPLASMIC PROTEIN"/>
    <property type="match status" value="1"/>
</dbReference>
<dbReference type="PANTHER" id="PTHR35841:SF1">
    <property type="entry name" value="PHOSPHONATES-BINDING PERIPLASMIC PROTEIN"/>
    <property type="match status" value="1"/>
</dbReference>
<name>A0A4R3IDM4_9GAMM</name>
<dbReference type="Pfam" id="PF12974">
    <property type="entry name" value="Phosphonate-bd"/>
    <property type="match status" value="1"/>
</dbReference>
<dbReference type="Gene3D" id="3.40.190.10">
    <property type="entry name" value="Periplasmic binding protein-like II"/>
    <property type="match status" value="2"/>
</dbReference>
<keyword evidence="2" id="KW-1185">Reference proteome</keyword>
<sequence length="293" mass="32928">MLIRFISLVVLWIFFSSAWAEPFVVARVGNNTKKVVDSLKPVAETVIEQAGLSQFDRVEVKVMPNLDALLAEVKAGKVHWVSESAYAAALIHSESDMKAYLRRHKKGVASYGSVLLSNDQINDWADLLGKSITAEDNGSFSGYFLVYRQLREQGLPINFLSGLRDTKSADHVNIVFSSDEENSWAWLSRGLTDSAIFSSTDVEDEGYLQQPQAAHLKRFWQSPDYPRAVELFSQQLGEENIGKIISALYALAAEGEHPVLKAYEKSYQFDELNADDYQNLKSIYDFVLTDRAE</sequence>
<comment type="caution">
    <text evidence="1">The sequence shown here is derived from an EMBL/GenBank/DDBJ whole genome shotgun (WGS) entry which is preliminary data.</text>
</comment>
<evidence type="ECO:0000313" key="2">
    <source>
        <dbReference type="Proteomes" id="UP000295793"/>
    </source>
</evidence>
<proteinExistence type="predicted"/>
<dbReference type="RefSeq" id="WP_132698603.1">
    <property type="nucleotide sequence ID" value="NZ_SLZR01000001.1"/>
</dbReference>
<accession>A0A4R3IDM4</accession>
<dbReference type="AlphaFoldDB" id="A0A4R3IDM4"/>
<dbReference type="SUPFAM" id="SSF53850">
    <property type="entry name" value="Periplasmic binding protein-like II"/>
    <property type="match status" value="1"/>
</dbReference>
<reference evidence="1 2" key="1">
    <citation type="submission" date="2019-03" db="EMBL/GenBank/DDBJ databases">
        <title>Genomic Encyclopedia of Archaeal and Bacterial Type Strains, Phase II (KMG-II): from individual species to whole genera.</title>
        <authorList>
            <person name="Goeker M."/>
        </authorList>
    </citation>
    <scope>NUCLEOTIDE SEQUENCE [LARGE SCALE GENOMIC DNA]</scope>
    <source>
        <strain evidence="1 2">DSM 15388</strain>
    </source>
</reference>
<dbReference type="OrthoDB" id="9774451at2"/>
<protein>
    <submittedName>
        <fullName evidence="1">ABC-type phosphate/phosphonate transport system substrate-binding protein</fullName>
    </submittedName>
</protein>
<evidence type="ECO:0000313" key="1">
    <source>
        <dbReference type="EMBL" id="TCS43668.1"/>
    </source>
</evidence>